<protein>
    <submittedName>
        <fullName evidence="2">Uncharacterized protein</fullName>
    </submittedName>
</protein>
<evidence type="ECO:0000313" key="3">
    <source>
        <dbReference type="Proteomes" id="UP000070284"/>
    </source>
</evidence>
<evidence type="ECO:0000313" key="2">
    <source>
        <dbReference type="EMBL" id="KXA94433.1"/>
    </source>
</evidence>
<organism evidence="2 3">
    <name type="scientific">candidate division MSBL1 archaeon SCGC-AAA259E19</name>
    <dbReference type="NCBI Taxonomy" id="1698264"/>
    <lineage>
        <taxon>Archaea</taxon>
        <taxon>Methanobacteriati</taxon>
        <taxon>Methanobacteriota</taxon>
        <taxon>candidate division MSBL1</taxon>
    </lineage>
</organism>
<sequence length="70" mass="7729">MVFPNFSRDFPCSYRGEGGKTERSEKGALDCRSYARPSVGVTEPYSGKSNGALRSRGQRREEALALRVEG</sequence>
<dbReference type="Proteomes" id="UP000070284">
    <property type="component" value="Unassembled WGS sequence"/>
</dbReference>
<feature type="compositionally biased region" description="Basic and acidic residues" evidence="1">
    <location>
        <begin position="58"/>
        <end position="70"/>
    </location>
</feature>
<name>A0A133UJR4_9EURY</name>
<feature type="region of interest" description="Disordered" evidence="1">
    <location>
        <begin position="42"/>
        <end position="70"/>
    </location>
</feature>
<dbReference type="AlphaFoldDB" id="A0A133UJR4"/>
<gene>
    <name evidence="2" type="ORF">AKJ65_04405</name>
</gene>
<evidence type="ECO:0000256" key="1">
    <source>
        <dbReference type="SAM" id="MobiDB-lite"/>
    </source>
</evidence>
<keyword evidence="3" id="KW-1185">Reference proteome</keyword>
<reference evidence="2 3" key="1">
    <citation type="journal article" date="2016" name="Sci. Rep.">
        <title>Metabolic traits of an uncultured archaeal lineage -MSBL1- from brine pools of the Red Sea.</title>
        <authorList>
            <person name="Mwirichia R."/>
            <person name="Alam I."/>
            <person name="Rashid M."/>
            <person name="Vinu M."/>
            <person name="Ba-Alawi W."/>
            <person name="Anthony Kamau A."/>
            <person name="Kamanda Ngugi D."/>
            <person name="Goker M."/>
            <person name="Klenk H.P."/>
            <person name="Bajic V."/>
            <person name="Stingl U."/>
        </authorList>
    </citation>
    <scope>NUCLEOTIDE SEQUENCE [LARGE SCALE GENOMIC DNA]</scope>
    <source>
        <strain evidence="2">SCGC-AAA259E19</strain>
    </source>
</reference>
<proteinExistence type="predicted"/>
<accession>A0A133UJR4</accession>
<dbReference type="EMBL" id="LHXO01000058">
    <property type="protein sequence ID" value="KXA94433.1"/>
    <property type="molecule type" value="Genomic_DNA"/>
</dbReference>
<comment type="caution">
    <text evidence="2">The sequence shown here is derived from an EMBL/GenBank/DDBJ whole genome shotgun (WGS) entry which is preliminary data.</text>
</comment>